<reference evidence="1 2" key="1">
    <citation type="submission" date="2018-04" db="EMBL/GenBank/DDBJ databases">
        <title>Genomic Encyclopedia of Type Strains, Phase IV (KMG-IV): sequencing the most valuable type-strain genomes for metagenomic binning, comparative biology and taxonomic classification.</title>
        <authorList>
            <person name="Goeker M."/>
        </authorList>
    </citation>
    <scope>NUCLEOTIDE SEQUENCE [LARGE SCALE GENOMIC DNA]</scope>
    <source>
        <strain evidence="1 2">DSM 14823</strain>
    </source>
</reference>
<evidence type="ECO:0000313" key="2">
    <source>
        <dbReference type="Proteomes" id="UP000245959"/>
    </source>
</evidence>
<dbReference type="RefSeq" id="WP_133245071.1">
    <property type="nucleotide sequence ID" value="NZ_CABMMC010000068.1"/>
</dbReference>
<dbReference type="GeneID" id="78297428"/>
<name>A0A2U1B6L6_9BACT</name>
<gene>
    <name evidence="1" type="ORF">C8D82_10716</name>
</gene>
<evidence type="ECO:0000313" key="1">
    <source>
        <dbReference type="EMBL" id="PVY44261.1"/>
    </source>
</evidence>
<accession>A0A2U1B6L6</accession>
<dbReference type="Proteomes" id="UP000245959">
    <property type="component" value="Unassembled WGS sequence"/>
</dbReference>
<comment type="caution">
    <text evidence="1">The sequence shown here is derived from an EMBL/GenBank/DDBJ whole genome shotgun (WGS) entry which is preliminary data.</text>
</comment>
<proteinExistence type="predicted"/>
<organism evidence="1 2">
    <name type="scientific">Victivallis vadensis</name>
    <dbReference type="NCBI Taxonomy" id="172901"/>
    <lineage>
        <taxon>Bacteria</taxon>
        <taxon>Pseudomonadati</taxon>
        <taxon>Lentisphaerota</taxon>
        <taxon>Lentisphaeria</taxon>
        <taxon>Victivallales</taxon>
        <taxon>Victivallaceae</taxon>
        <taxon>Victivallis</taxon>
    </lineage>
</organism>
<sequence>MSENISKKYQGFSKSIDKNGKYTTEKYIGTKDQCETFAEDYTIGDISDYGTLRSVKIEQDDGIFWIVTLEWSTEKDDDRK</sequence>
<keyword evidence="2" id="KW-1185">Reference proteome</keyword>
<dbReference type="EMBL" id="QEKH01000007">
    <property type="protein sequence ID" value="PVY44261.1"/>
    <property type="molecule type" value="Genomic_DNA"/>
</dbReference>
<protein>
    <submittedName>
        <fullName evidence="1">Uncharacterized protein</fullName>
    </submittedName>
</protein>
<dbReference type="AlphaFoldDB" id="A0A2U1B6L6"/>